<reference evidence="2 3" key="1">
    <citation type="journal article" date="2018" name="Genome Biol. Evol.">
        <title>Multiple Roots of Fruiting Body Formation in Amoebozoa.</title>
        <authorList>
            <person name="Hillmann F."/>
            <person name="Forbes G."/>
            <person name="Novohradska S."/>
            <person name="Ferling I."/>
            <person name="Riege K."/>
            <person name="Groth M."/>
            <person name="Westermann M."/>
            <person name="Marz M."/>
            <person name="Spaller T."/>
            <person name="Winckler T."/>
            <person name="Schaap P."/>
            <person name="Glockner G."/>
        </authorList>
    </citation>
    <scope>NUCLEOTIDE SEQUENCE [LARGE SCALE GENOMIC DNA]</scope>
    <source>
        <strain evidence="2 3">Jena</strain>
    </source>
</reference>
<evidence type="ECO:0000256" key="1">
    <source>
        <dbReference type="SAM" id="MobiDB-lite"/>
    </source>
</evidence>
<evidence type="ECO:0000313" key="3">
    <source>
        <dbReference type="Proteomes" id="UP000241769"/>
    </source>
</evidence>
<evidence type="ECO:0000313" key="2">
    <source>
        <dbReference type="EMBL" id="PRP87923.1"/>
    </source>
</evidence>
<name>A0A2P6NVD9_9EUKA</name>
<feature type="compositionally biased region" description="Polar residues" evidence="1">
    <location>
        <begin position="1"/>
        <end position="15"/>
    </location>
</feature>
<keyword evidence="3" id="KW-1185">Reference proteome</keyword>
<dbReference type="EMBL" id="MDYQ01000016">
    <property type="protein sequence ID" value="PRP87923.1"/>
    <property type="molecule type" value="Genomic_DNA"/>
</dbReference>
<dbReference type="InParanoid" id="A0A2P6NVD9"/>
<organism evidence="2 3">
    <name type="scientific">Planoprotostelium fungivorum</name>
    <dbReference type="NCBI Taxonomy" id="1890364"/>
    <lineage>
        <taxon>Eukaryota</taxon>
        <taxon>Amoebozoa</taxon>
        <taxon>Evosea</taxon>
        <taxon>Variosea</taxon>
        <taxon>Cavosteliida</taxon>
        <taxon>Cavosteliaceae</taxon>
        <taxon>Planoprotostelium</taxon>
    </lineage>
</organism>
<protein>
    <submittedName>
        <fullName evidence="2">Uncharacterized protein</fullName>
    </submittedName>
</protein>
<comment type="caution">
    <text evidence="2">The sequence shown here is derived from an EMBL/GenBank/DDBJ whole genome shotgun (WGS) entry which is preliminary data.</text>
</comment>
<dbReference type="Proteomes" id="UP000241769">
    <property type="component" value="Unassembled WGS sequence"/>
</dbReference>
<gene>
    <name evidence="2" type="ORF">PROFUN_02660</name>
</gene>
<feature type="region of interest" description="Disordered" evidence="1">
    <location>
        <begin position="46"/>
        <end position="78"/>
    </location>
</feature>
<sequence length="116" mass="12955">MSSTEEQQRLTSPIPSSDSEEDENQMDERRRRAILASIPTEMLMIEATRRKSLDDPNLSPLRDSLTSSEDNDGSDQKASIKNAVILGLAKFTTKKGLSFILNRSFDALPTLLNNSR</sequence>
<dbReference type="AlphaFoldDB" id="A0A2P6NVD9"/>
<feature type="region of interest" description="Disordered" evidence="1">
    <location>
        <begin position="1"/>
        <end position="32"/>
    </location>
</feature>
<proteinExistence type="predicted"/>
<accession>A0A2P6NVD9</accession>